<dbReference type="Proteomes" id="UP001530293">
    <property type="component" value="Unassembled WGS sequence"/>
</dbReference>
<feature type="transmembrane region" description="Helical" evidence="9">
    <location>
        <begin position="807"/>
        <end position="825"/>
    </location>
</feature>
<evidence type="ECO:0000256" key="1">
    <source>
        <dbReference type="ARBA" id="ARBA00004229"/>
    </source>
</evidence>
<dbReference type="GO" id="GO:0004620">
    <property type="term" value="F:phospholipase activity"/>
    <property type="evidence" value="ECO:0007669"/>
    <property type="project" value="UniProtKB-ARBA"/>
</dbReference>
<evidence type="ECO:0000313" key="12">
    <source>
        <dbReference type="Proteomes" id="UP001530293"/>
    </source>
</evidence>
<name>A0ABD3M190_9STRA</name>
<dbReference type="GO" id="GO:0009507">
    <property type="term" value="C:chloroplast"/>
    <property type="evidence" value="ECO:0007669"/>
    <property type="project" value="UniProtKB-SubCell"/>
</dbReference>
<dbReference type="InterPro" id="IPR029058">
    <property type="entry name" value="AB_hydrolase_fold"/>
</dbReference>
<evidence type="ECO:0000256" key="6">
    <source>
        <dbReference type="ARBA" id="ARBA00022963"/>
    </source>
</evidence>
<proteinExistence type="predicted"/>
<feature type="compositionally biased region" description="Low complexity" evidence="8">
    <location>
        <begin position="267"/>
        <end position="276"/>
    </location>
</feature>
<sequence length="1686" mass="187229">MRHESMTMGETKNPFDDESKSDAPISISGINQDHGMSPSSLSSLFPAGLSSWMTTAMTSFASPSRDDNNRGKELVLGTGAGNDDNDDDGDESLYHDCNSSLTDTIHDSSSLEDVETTRLLPSRKAQHHLINSSQQNLSPLHSQRDNFYHASSSATPIRDNHGGRSRSNDDIAAEVGNNDHDEANPNDSQHSITSPLAHALATWLSPYANSAKRAGRKYTSFMGIQTTVGHDEKSHCNDVEEDDVAYDQESPSHAVRFHSDCKKNRSGRSSTGLLSRVHSSPALMTSASDETSNFGESEFGKYSSLRPRSDSTTIVLKEIHVQSEHYDSEYGTVMHPWTKLIVLEELGTAWSWFVLLLPYVVLILAVILDGDAKLKSTVVGPLHGTISCADLVGGSIPTPYDASVKGYFPVPFRFVEYNASQSNATMAEATLHGSCSYPFELREGVGLLSRGQRPESTTTLSPRTSIVEPRYRFIMSHGHAFTSGVISNVPPTAQSLSGSASFKNLSSNAVSLVASGSVMVSVIVFQRPVLSYDGILTNNDTMSDKNEPWSPVLILGSKRLEMMCKLNGKHNEVDSDARTWNCGSSGIIDAYFSLPNAAVLIGGDLRVDVLLVAHRKIRQEDGHGGSKGTDDDYIVHDINDDIALPEEEKILLTADTSHPQQLLEELTTKSVFKIEHESVAYDKVIEGTRILLLTTTIMFLCYWQWKMHSMNEDTYTATVKNGATSRGRTITHTLRQTLSNVWCRNDERFTRFWWQDPWVTFPERRYLLGLLFCLVMLQNPLLSYAFFDPSLYSSPRFRFAADSISSISVHGILFLWLCLVQGLRYHTADIARRRFDQHRRVLELRKATRHIAPTDDIEDHQWGQVRWYYQQYGDVDGGGNAYSMALMMKHDFHSDSFVEFIFPKITLLLLGVVASLLAAASRFPKSVSNSTSERIELNPDRFGSGSKVYVFSCIVQIVVIQIWCICIVHASFVTGERLRREPFLSTRPAQLAFRNLVSCHDNSQMEPHINSSPCFIDATITAPTAASEGTNISYATISGDYDDSLDSKAELWIKLIRRATTEIPFIGTASNIGPGKIMYATSCSLVVAYMFLPSSHFDSSNKDKPPGDIPIGSDHHSKQNVLSDMADMIKRYQGKDKRSVVALARNTHTWRVFPLPTRSHGYLSQHTLKEKLNMIGTFQLKVDGRHFTLHHDKFGQGTIYKGLYIPVFCCEIACWLLEASWQAYYSPMEYSLNSWAPGRMRLDSIGLKLDHAIHDSETDTHGFVASNISEQVEGEEDSIIVVAFRGSASMSNIIETDLSFRQVLPLFLKVPLPEKMMSDTPAFNIRPGLPVVVDETAWDTNISLPSILKDILRPPSGQKISSLSTFPSVSSIVDNADLDTPHMPTVSTGAKEIIRATPMARQALPCVHEGFLRNYSRVRHELIEAILSVFKRQLDKSVERSRLNSQPLTLPKLYITGHSMGGAFAQLLAIDLASNCEIAIEQSITSERIHGSDAERRNRTSSLDDIGVAADKSISVADSEIFWFGPKLRQKRAVTRLRPPIAVYTYGQPRLGNNAFKTIYKRRVPHTFRVATEGDAITSMLTVGPFCGGIYRHAGLEVLLEESCTGNILVGPTVVETLLRFTKVRTSVAAHSLEKYRESLESALGRDELKEYYRGHGGKVRHDSQGGAHGGNLPAWVTNVKRSNEV</sequence>
<dbReference type="Pfam" id="PF01764">
    <property type="entry name" value="Lipase_3"/>
    <property type="match status" value="2"/>
</dbReference>
<dbReference type="PANTHER" id="PTHR31403:SF7">
    <property type="entry name" value="PHOSPHOLIPASE A1-IGAMMA3, CHLOROPLASTIC"/>
    <property type="match status" value="1"/>
</dbReference>
<accession>A0ABD3M190</accession>
<feature type="region of interest" description="Disordered" evidence="8">
    <location>
        <begin position="1"/>
        <end position="39"/>
    </location>
</feature>
<keyword evidence="2" id="KW-0150">Chloroplast</keyword>
<feature type="transmembrane region" description="Helical" evidence="9">
    <location>
        <begin position="766"/>
        <end position="787"/>
    </location>
</feature>
<evidence type="ECO:0000256" key="8">
    <source>
        <dbReference type="SAM" id="MobiDB-lite"/>
    </source>
</evidence>
<keyword evidence="9" id="KW-1133">Transmembrane helix</keyword>
<dbReference type="PANTHER" id="PTHR31403">
    <property type="entry name" value="PHOSPHOLIPASE A1-IBETA2, CHLOROPLASTIC"/>
    <property type="match status" value="1"/>
</dbReference>
<dbReference type="EMBL" id="JALLBG020000303">
    <property type="protein sequence ID" value="KAL3756494.1"/>
    <property type="molecule type" value="Genomic_DNA"/>
</dbReference>
<keyword evidence="9" id="KW-0812">Transmembrane</keyword>
<feature type="region of interest" description="Disordered" evidence="8">
    <location>
        <begin position="252"/>
        <end position="277"/>
    </location>
</feature>
<dbReference type="GO" id="GO:0016042">
    <property type="term" value="P:lipid catabolic process"/>
    <property type="evidence" value="ECO:0007669"/>
    <property type="project" value="UniProtKB-KW"/>
</dbReference>
<dbReference type="Gene3D" id="3.40.50.1820">
    <property type="entry name" value="alpha/beta hydrolase"/>
    <property type="match status" value="1"/>
</dbReference>
<feature type="domain" description="Fungal lipase-type" evidence="10">
    <location>
        <begin position="1535"/>
        <end position="1581"/>
    </location>
</feature>
<evidence type="ECO:0000256" key="4">
    <source>
        <dbReference type="ARBA" id="ARBA00022801"/>
    </source>
</evidence>
<keyword evidence="5" id="KW-0809">Transit peptide</keyword>
<feature type="transmembrane region" description="Helical" evidence="9">
    <location>
        <begin position="948"/>
        <end position="973"/>
    </location>
</feature>
<feature type="region of interest" description="Disordered" evidence="8">
    <location>
        <begin position="60"/>
        <end position="96"/>
    </location>
</feature>
<evidence type="ECO:0000256" key="7">
    <source>
        <dbReference type="ARBA" id="ARBA00023098"/>
    </source>
</evidence>
<keyword evidence="9" id="KW-0472">Membrane</keyword>
<feature type="compositionally biased region" description="Basic and acidic residues" evidence="8">
    <location>
        <begin position="158"/>
        <end position="169"/>
    </location>
</feature>
<keyword evidence="4" id="KW-0378">Hydrolase</keyword>
<protein>
    <recommendedName>
        <fullName evidence="10">Fungal lipase-type domain-containing protein</fullName>
    </recommendedName>
</protein>
<evidence type="ECO:0000256" key="9">
    <source>
        <dbReference type="SAM" id="Phobius"/>
    </source>
</evidence>
<evidence type="ECO:0000256" key="5">
    <source>
        <dbReference type="ARBA" id="ARBA00022946"/>
    </source>
</evidence>
<keyword evidence="12" id="KW-1185">Reference proteome</keyword>
<comment type="subcellular location">
    <subcellularLocation>
        <location evidence="1">Plastid</location>
        <location evidence="1">Chloroplast</location>
    </subcellularLocation>
</comment>
<keyword evidence="6" id="KW-0442">Lipid degradation</keyword>
<feature type="compositionally biased region" description="Basic and acidic residues" evidence="8">
    <location>
        <begin position="64"/>
        <end position="73"/>
    </location>
</feature>
<dbReference type="SUPFAM" id="SSF53474">
    <property type="entry name" value="alpha/beta-Hydrolases"/>
    <property type="match status" value="1"/>
</dbReference>
<keyword evidence="7" id="KW-0443">Lipid metabolism</keyword>
<feature type="transmembrane region" description="Helical" evidence="9">
    <location>
        <begin position="897"/>
        <end position="920"/>
    </location>
</feature>
<feature type="domain" description="Fungal lipase-type" evidence="10">
    <location>
        <begin position="1404"/>
        <end position="1477"/>
    </location>
</feature>
<gene>
    <name evidence="11" type="ORF">ACHAWU_009888</name>
</gene>
<feature type="transmembrane region" description="Helical" evidence="9">
    <location>
        <begin position="349"/>
        <end position="368"/>
    </location>
</feature>
<dbReference type="InterPro" id="IPR002921">
    <property type="entry name" value="Fungal_lipase-type"/>
</dbReference>
<evidence type="ECO:0000256" key="3">
    <source>
        <dbReference type="ARBA" id="ARBA00022640"/>
    </source>
</evidence>
<comment type="caution">
    <text evidence="11">The sequence shown here is derived from an EMBL/GenBank/DDBJ whole genome shotgun (WGS) entry which is preliminary data.</text>
</comment>
<organism evidence="11 12">
    <name type="scientific">Discostella pseudostelligera</name>
    <dbReference type="NCBI Taxonomy" id="259834"/>
    <lineage>
        <taxon>Eukaryota</taxon>
        <taxon>Sar</taxon>
        <taxon>Stramenopiles</taxon>
        <taxon>Ochrophyta</taxon>
        <taxon>Bacillariophyta</taxon>
        <taxon>Coscinodiscophyceae</taxon>
        <taxon>Thalassiosirophycidae</taxon>
        <taxon>Stephanodiscales</taxon>
        <taxon>Stephanodiscaceae</taxon>
        <taxon>Discostella</taxon>
    </lineage>
</organism>
<feature type="region of interest" description="Disordered" evidence="8">
    <location>
        <begin position="152"/>
        <end position="192"/>
    </location>
</feature>
<keyword evidence="3" id="KW-0934">Plastid</keyword>
<evidence type="ECO:0000256" key="2">
    <source>
        <dbReference type="ARBA" id="ARBA00022528"/>
    </source>
</evidence>
<reference evidence="11 12" key="1">
    <citation type="submission" date="2024-10" db="EMBL/GenBank/DDBJ databases">
        <title>Updated reference genomes for cyclostephanoid diatoms.</title>
        <authorList>
            <person name="Roberts W.R."/>
            <person name="Alverson A.J."/>
        </authorList>
    </citation>
    <scope>NUCLEOTIDE SEQUENCE [LARGE SCALE GENOMIC DNA]</scope>
    <source>
        <strain evidence="11 12">AJA232-27</strain>
    </source>
</reference>
<evidence type="ECO:0000313" key="11">
    <source>
        <dbReference type="EMBL" id="KAL3756494.1"/>
    </source>
</evidence>
<evidence type="ECO:0000259" key="10">
    <source>
        <dbReference type="Pfam" id="PF01764"/>
    </source>
</evidence>